<dbReference type="SMART" id="SM00408">
    <property type="entry name" value="IGc2"/>
    <property type="match status" value="1"/>
</dbReference>
<feature type="domain" description="Ig-like" evidence="4">
    <location>
        <begin position="122"/>
        <end position="207"/>
    </location>
</feature>
<dbReference type="OrthoDB" id="6413693at2759"/>
<dbReference type="InterPro" id="IPR036179">
    <property type="entry name" value="Ig-like_dom_sf"/>
</dbReference>
<dbReference type="InterPro" id="IPR007110">
    <property type="entry name" value="Ig-like_dom"/>
</dbReference>
<dbReference type="SUPFAM" id="SSF48726">
    <property type="entry name" value="Immunoglobulin"/>
    <property type="match status" value="5"/>
</dbReference>
<evidence type="ECO:0000259" key="4">
    <source>
        <dbReference type="PROSITE" id="PS50835"/>
    </source>
</evidence>
<sequence length="571" mass="61964">MTGTERFILIGCLLQASPPKPKLTAEKLEVMEGTSVSLSCSAAAPCPKLLPNLTWTPKLSDSVDQLQENEDQTKSVSSVLTFTASHLHHGQKITCRALYKLQQGDIQKTSNTSLTLRVLYPPKYTSVSVSPSGSVLEGSSVTLTCSSNANPPVQNYTWYKVNGREINTVGTGQNLTFNVTEYSGSEQYYCEAQNEHGKENSTTAQLDIKYMPQISDSGSCNRTEAEISCSCESRGNPSPSMEWRVSGLRVTNSTDRLISEEQLGNTGLRSSLTMRHSQGDTPTLLCLSTNTLGSSSLRLLVPSPQQHWVCVGVYKYKSWSKPMKALQGERGGDNYATLQISTVTSSDYDAIKKDVDASRASPPKPKLTAEKLEVMEGTSVSLSCSAAAPCPKLPPNLTWTPKLSDSVDQLQENEDQTKSVSSVLNFIASHLHHGQKITCRALYKLQQGDIQKTSNTRLTLRVLSMPQISGSGSCSRTAAEISCSCESRGNPSPSMEWRVSGLRVTNSTDRVISEEQLGNTGLRSSLTMRHSQGDTPTVLCLSTNTLGSSSLRLLVPSPQQHSGERAHVSLL</sequence>
<feature type="domain" description="Ig-like" evidence="4">
    <location>
        <begin position="19"/>
        <end position="115"/>
    </location>
</feature>
<comment type="caution">
    <text evidence="5">The sequence shown here is derived from an EMBL/GenBank/DDBJ whole genome shotgun (WGS) entry which is preliminary data.</text>
</comment>
<dbReference type="InterPro" id="IPR013783">
    <property type="entry name" value="Ig-like_fold"/>
</dbReference>
<keyword evidence="2" id="KW-0472">Membrane</keyword>
<evidence type="ECO:0000313" key="5">
    <source>
        <dbReference type="EMBL" id="KAJ8332964.1"/>
    </source>
</evidence>
<protein>
    <recommendedName>
        <fullName evidence="4">Ig-like domain-containing protein</fullName>
    </recommendedName>
</protein>
<feature type="domain" description="Ig-like" evidence="4">
    <location>
        <begin position="466"/>
        <end position="552"/>
    </location>
</feature>
<dbReference type="Gene3D" id="2.60.40.10">
    <property type="entry name" value="Immunoglobulins"/>
    <property type="match status" value="5"/>
</dbReference>
<keyword evidence="6" id="KW-1185">Reference proteome</keyword>
<dbReference type="PANTHER" id="PTHR46484">
    <property type="entry name" value="SI:CH211-171H4.5-RELATED"/>
    <property type="match status" value="1"/>
</dbReference>
<dbReference type="PANTHER" id="PTHR46484:SF8">
    <property type="entry name" value="B-CELL RECEPTOR CD22-LIKE-RELATED"/>
    <property type="match status" value="1"/>
</dbReference>
<dbReference type="CDD" id="cd00096">
    <property type="entry name" value="Ig"/>
    <property type="match status" value="1"/>
</dbReference>
<feature type="domain" description="Ig-like" evidence="4">
    <location>
        <begin position="212"/>
        <end position="298"/>
    </location>
</feature>
<dbReference type="GO" id="GO:0016020">
    <property type="term" value="C:membrane"/>
    <property type="evidence" value="ECO:0007669"/>
    <property type="project" value="UniProtKB-SubCell"/>
</dbReference>
<evidence type="ECO:0000256" key="2">
    <source>
        <dbReference type="ARBA" id="ARBA00023136"/>
    </source>
</evidence>
<dbReference type="PROSITE" id="PS50835">
    <property type="entry name" value="IG_LIKE"/>
    <property type="match status" value="5"/>
</dbReference>
<dbReference type="AlphaFoldDB" id="A0A9Q1E662"/>
<evidence type="ECO:0000256" key="3">
    <source>
        <dbReference type="ARBA" id="ARBA00023157"/>
    </source>
</evidence>
<dbReference type="SMART" id="SM00409">
    <property type="entry name" value="IG"/>
    <property type="match status" value="3"/>
</dbReference>
<dbReference type="Pfam" id="PF13895">
    <property type="entry name" value="Ig_2"/>
    <property type="match status" value="1"/>
</dbReference>
<proteinExistence type="predicted"/>
<organism evidence="5 6">
    <name type="scientific">Synaphobranchus kaupii</name>
    <name type="common">Kaup's arrowtooth eel</name>
    <dbReference type="NCBI Taxonomy" id="118154"/>
    <lineage>
        <taxon>Eukaryota</taxon>
        <taxon>Metazoa</taxon>
        <taxon>Chordata</taxon>
        <taxon>Craniata</taxon>
        <taxon>Vertebrata</taxon>
        <taxon>Euteleostomi</taxon>
        <taxon>Actinopterygii</taxon>
        <taxon>Neopterygii</taxon>
        <taxon>Teleostei</taxon>
        <taxon>Anguilliformes</taxon>
        <taxon>Synaphobranchidae</taxon>
        <taxon>Synaphobranchus</taxon>
    </lineage>
</organism>
<feature type="domain" description="Ig-like" evidence="4">
    <location>
        <begin position="363"/>
        <end position="459"/>
    </location>
</feature>
<comment type="subcellular location">
    <subcellularLocation>
        <location evidence="1">Membrane</location>
        <topology evidence="1">Single-pass membrane protein</topology>
    </subcellularLocation>
</comment>
<keyword evidence="3" id="KW-1015">Disulfide bond</keyword>
<reference evidence="5" key="1">
    <citation type="journal article" date="2023" name="Science">
        <title>Genome structures resolve the early diversification of teleost fishes.</title>
        <authorList>
            <person name="Parey E."/>
            <person name="Louis A."/>
            <person name="Montfort J."/>
            <person name="Bouchez O."/>
            <person name="Roques C."/>
            <person name="Iampietro C."/>
            <person name="Lluch J."/>
            <person name="Castinel A."/>
            <person name="Donnadieu C."/>
            <person name="Desvignes T."/>
            <person name="Floi Bucao C."/>
            <person name="Jouanno E."/>
            <person name="Wen M."/>
            <person name="Mejri S."/>
            <person name="Dirks R."/>
            <person name="Jansen H."/>
            <person name="Henkel C."/>
            <person name="Chen W.J."/>
            <person name="Zahm M."/>
            <person name="Cabau C."/>
            <person name="Klopp C."/>
            <person name="Thompson A.W."/>
            <person name="Robinson-Rechavi M."/>
            <person name="Braasch I."/>
            <person name="Lecointre G."/>
            <person name="Bobe J."/>
            <person name="Postlethwait J.H."/>
            <person name="Berthelot C."/>
            <person name="Roest Crollius H."/>
            <person name="Guiguen Y."/>
        </authorList>
    </citation>
    <scope>NUCLEOTIDE SEQUENCE</scope>
    <source>
        <strain evidence="5">WJC10195</strain>
    </source>
</reference>
<dbReference type="InterPro" id="IPR003598">
    <property type="entry name" value="Ig_sub2"/>
</dbReference>
<name>A0A9Q1E662_SYNKA</name>
<accession>A0A9Q1E662</accession>
<dbReference type="EMBL" id="JAINUF010000024">
    <property type="protein sequence ID" value="KAJ8332964.1"/>
    <property type="molecule type" value="Genomic_DNA"/>
</dbReference>
<dbReference type="Proteomes" id="UP001152622">
    <property type="component" value="Chromosome 24"/>
</dbReference>
<gene>
    <name evidence="5" type="ORF">SKAU_G00418600</name>
</gene>
<evidence type="ECO:0000256" key="1">
    <source>
        <dbReference type="ARBA" id="ARBA00004167"/>
    </source>
</evidence>
<evidence type="ECO:0000313" key="6">
    <source>
        <dbReference type="Proteomes" id="UP001152622"/>
    </source>
</evidence>
<dbReference type="Pfam" id="PF08205">
    <property type="entry name" value="C2-set_2"/>
    <property type="match status" value="2"/>
</dbReference>
<dbReference type="InterPro" id="IPR003599">
    <property type="entry name" value="Ig_sub"/>
</dbReference>
<dbReference type="InterPro" id="IPR013162">
    <property type="entry name" value="CD80_C2-set"/>
</dbReference>